<name>A0AAX0HDM5_CAMFE</name>
<dbReference type="Proteomes" id="UP000093100">
    <property type="component" value="Unassembled WGS sequence"/>
</dbReference>
<dbReference type="SUPFAM" id="SSF81901">
    <property type="entry name" value="HCP-like"/>
    <property type="match status" value="1"/>
</dbReference>
<protein>
    <recommendedName>
        <fullName evidence="3">Beta-lactamase</fullName>
    </recommendedName>
</protein>
<evidence type="ECO:0008006" key="3">
    <source>
        <dbReference type="Google" id="ProtNLM"/>
    </source>
</evidence>
<dbReference type="AlphaFoldDB" id="A0AAX0HDM5"/>
<evidence type="ECO:0000313" key="1">
    <source>
        <dbReference type="EMBL" id="OCR91512.1"/>
    </source>
</evidence>
<dbReference type="Gene3D" id="1.25.40.10">
    <property type="entry name" value="Tetratricopeptide repeat domain"/>
    <property type="match status" value="1"/>
</dbReference>
<dbReference type="InterPro" id="IPR040239">
    <property type="entry name" value="HcpB-like"/>
</dbReference>
<reference evidence="1 2" key="1">
    <citation type="journal article" date="2016" name="Genome Biol. Evol.">
        <title>Comparative Genomics of Campylobacter fetus from Reptiles and Mammals Reveals Divergent Evolution in Host-Associated Lineages.</title>
        <authorList>
            <person name="Gilbert M.J."/>
            <person name="Miller W.G."/>
            <person name="Yee E."/>
            <person name="Zomer A.L."/>
            <person name="van der Graaf-van Bloois L."/>
            <person name="Fitzgerald C."/>
            <person name="Forbes K.J."/>
            <person name="Meric G."/>
            <person name="Sheppard S.K."/>
            <person name="Wagenaar J.A."/>
            <person name="Duim B."/>
        </authorList>
    </citation>
    <scope>NUCLEOTIDE SEQUENCE [LARGE SCALE GENOMIC DNA]</scope>
    <source>
        <strain evidence="1 2">12S02225-3</strain>
    </source>
</reference>
<sequence>MFKYMTVVMMLVSLTGAEESIKSLKNKCMNKHNIISCIMLADNPKVPQNKKTEYHIQACELGHTASCESVGAFYVMLYQNTQNKNILKLARAYYSKACSKETFSACSVLGFIYVEMADKDSAINTFRKGCSLYDLDSCSVLTKLGDTSLPAKIYDELNISETNKENSYEYSRIKCLNRQNPAYYCKKVVEREITSFDKSKYIFTRNKEQLLEIRRFVITYCIAQGFRDRMEDCSMYNEFRKAFLE</sequence>
<gene>
    <name evidence="1" type="ORF">CFT12S02225_00155</name>
</gene>
<accession>A0AAX0HDM5</accession>
<dbReference type="PANTHER" id="PTHR13891">
    <property type="entry name" value="CYTOCHROME C OXIDASE ASSEMBLY FACTOR 7"/>
    <property type="match status" value="1"/>
</dbReference>
<dbReference type="RefSeq" id="WP_065840866.1">
    <property type="nucleotide sequence ID" value="NZ_LELD01000003.1"/>
</dbReference>
<dbReference type="InterPro" id="IPR011990">
    <property type="entry name" value="TPR-like_helical_dom_sf"/>
</dbReference>
<comment type="caution">
    <text evidence="1">The sequence shown here is derived from an EMBL/GenBank/DDBJ whole genome shotgun (WGS) entry which is preliminary data.</text>
</comment>
<dbReference type="PANTHER" id="PTHR13891:SF1">
    <property type="entry name" value="CYTOCHROME C OXIDASE ASSEMBLY FACTOR 7"/>
    <property type="match status" value="1"/>
</dbReference>
<evidence type="ECO:0000313" key="2">
    <source>
        <dbReference type="Proteomes" id="UP000093100"/>
    </source>
</evidence>
<organism evidence="1 2">
    <name type="scientific">Campylobacter fetus subsp. testudinum</name>
    <dbReference type="NCBI Taxonomy" id="1507806"/>
    <lineage>
        <taxon>Bacteria</taxon>
        <taxon>Pseudomonadati</taxon>
        <taxon>Campylobacterota</taxon>
        <taxon>Epsilonproteobacteria</taxon>
        <taxon>Campylobacterales</taxon>
        <taxon>Campylobacteraceae</taxon>
        <taxon>Campylobacter</taxon>
    </lineage>
</organism>
<dbReference type="EMBL" id="LFLK01000001">
    <property type="protein sequence ID" value="OCR91512.1"/>
    <property type="molecule type" value="Genomic_DNA"/>
</dbReference>
<proteinExistence type="predicted"/>